<dbReference type="PATRIC" id="fig|1218492.5.peg.1419"/>
<feature type="region of interest" description="Disordered" evidence="1">
    <location>
        <begin position="71"/>
        <end position="144"/>
    </location>
</feature>
<dbReference type="EMBL" id="JXJQ01000010">
    <property type="protein sequence ID" value="KJY60681.1"/>
    <property type="molecule type" value="Genomic_DNA"/>
</dbReference>
<dbReference type="HOGENOM" id="CLU_128762_0_0_9"/>
<reference evidence="3 4" key="1">
    <citation type="submission" date="2015-01" db="EMBL/GenBank/DDBJ databases">
        <title>Comparative genomics of the lactic acid bacteria isolated from the honey bee gut.</title>
        <authorList>
            <person name="Ellegaard K.M."/>
            <person name="Tamarit D."/>
            <person name="Javelind E."/>
            <person name="Olofsson T."/>
            <person name="Andersson S.G."/>
            <person name="Vasquez A."/>
        </authorList>
    </citation>
    <scope>NUCLEOTIDE SEQUENCE [LARGE SCALE GENOMIC DNA]</scope>
    <source>
        <strain evidence="3 4">Bin4</strain>
    </source>
</reference>
<dbReference type="GO" id="GO:0006412">
    <property type="term" value="P:translation"/>
    <property type="evidence" value="ECO:0007669"/>
    <property type="project" value="TreeGrafter"/>
</dbReference>
<keyword evidence="4" id="KW-1185">Reference proteome</keyword>
<dbReference type="GO" id="GO:0003729">
    <property type="term" value="F:mRNA binding"/>
    <property type="evidence" value="ECO:0007669"/>
    <property type="project" value="UniProtKB-ARBA"/>
</dbReference>
<dbReference type="InterPro" id="IPR050437">
    <property type="entry name" value="Ribos_protein_bS1-like"/>
</dbReference>
<evidence type="ECO:0000313" key="4">
    <source>
        <dbReference type="Proteomes" id="UP000033558"/>
    </source>
</evidence>
<dbReference type="FunFam" id="2.40.50.140:FF:000051">
    <property type="entry name" value="RNA-binding transcriptional accessory protein"/>
    <property type="match status" value="1"/>
</dbReference>
<dbReference type="PANTHER" id="PTHR10724">
    <property type="entry name" value="30S RIBOSOMAL PROTEIN S1"/>
    <property type="match status" value="1"/>
</dbReference>
<protein>
    <submittedName>
        <fullName evidence="3">Ribosomal protein S1 domain-containing RNA binding protein</fullName>
    </submittedName>
</protein>
<comment type="caution">
    <text evidence="3">The sequence shown here is derived from an EMBL/GenBank/DDBJ whole genome shotgun (WGS) entry which is preliminary data.</text>
</comment>
<dbReference type="Gene3D" id="2.40.50.140">
    <property type="entry name" value="Nucleic acid-binding proteins"/>
    <property type="match status" value="1"/>
</dbReference>
<dbReference type="Proteomes" id="UP000033558">
    <property type="component" value="Unassembled WGS sequence"/>
</dbReference>
<accession>A0A0F4LSZ7</accession>
<dbReference type="OrthoDB" id="9810507at2"/>
<organism evidence="3 4">
    <name type="scientific">Bombilactobacillus mellifer</name>
    <dbReference type="NCBI Taxonomy" id="1218492"/>
    <lineage>
        <taxon>Bacteria</taxon>
        <taxon>Bacillati</taxon>
        <taxon>Bacillota</taxon>
        <taxon>Bacilli</taxon>
        <taxon>Lactobacillales</taxon>
        <taxon>Lactobacillaceae</taxon>
        <taxon>Bombilactobacillus</taxon>
    </lineage>
</organism>
<evidence type="ECO:0000313" key="3">
    <source>
        <dbReference type="EMBL" id="KJY60681.1"/>
    </source>
</evidence>
<evidence type="ECO:0000259" key="2">
    <source>
        <dbReference type="PROSITE" id="PS50126"/>
    </source>
</evidence>
<dbReference type="RefSeq" id="WP_046317438.1">
    <property type="nucleotide sequence ID" value="NZ_JBHSZT010000005.1"/>
</dbReference>
<name>A0A0F4LSZ7_9LACO</name>
<dbReference type="AlphaFoldDB" id="A0A0F4LSZ7"/>
<dbReference type="SUPFAM" id="SSF50249">
    <property type="entry name" value="Nucleic acid-binding proteins"/>
    <property type="match status" value="1"/>
</dbReference>
<dbReference type="GO" id="GO:0003735">
    <property type="term" value="F:structural constituent of ribosome"/>
    <property type="evidence" value="ECO:0007669"/>
    <property type="project" value="TreeGrafter"/>
</dbReference>
<keyword evidence="3" id="KW-0687">Ribonucleoprotein</keyword>
<dbReference type="GO" id="GO:0005840">
    <property type="term" value="C:ribosome"/>
    <property type="evidence" value="ECO:0007669"/>
    <property type="project" value="UniProtKB-KW"/>
</dbReference>
<evidence type="ECO:0000256" key="1">
    <source>
        <dbReference type="SAM" id="MobiDB-lite"/>
    </source>
</evidence>
<dbReference type="Pfam" id="PF00575">
    <property type="entry name" value="S1"/>
    <property type="match status" value="1"/>
</dbReference>
<feature type="domain" description="S1 motif" evidence="2">
    <location>
        <begin position="6"/>
        <end position="73"/>
    </location>
</feature>
<dbReference type="SMART" id="SM00316">
    <property type="entry name" value="S1"/>
    <property type="match status" value="1"/>
</dbReference>
<gene>
    <name evidence="3" type="ORF">JG30_13680</name>
</gene>
<proteinExistence type="predicted"/>
<dbReference type="NCBIfam" id="NF006363">
    <property type="entry name" value="PRK08582.1"/>
    <property type="match status" value="1"/>
</dbReference>
<dbReference type="PROSITE" id="PS50126">
    <property type="entry name" value="S1"/>
    <property type="match status" value="1"/>
</dbReference>
<dbReference type="PANTHER" id="PTHR10724:SF10">
    <property type="entry name" value="S1 RNA-BINDING DOMAIN-CONTAINING PROTEIN 1"/>
    <property type="match status" value="1"/>
</dbReference>
<dbReference type="GO" id="GO:0005737">
    <property type="term" value="C:cytoplasm"/>
    <property type="evidence" value="ECO:0007669"/>
    <property type="project" value="UniProtKB-ARBA"/>
</dbReference>
<dbReference type="InterPro" id="IPR012340">
    <property type="entry name" value="NA-bd_OB-fold"/>
</dbReference>
<keyword evidence="3" id="KW-0689">Ribosomal protein</keyword>
<sequence length="144" mass="15732">MTVSVGTKVTGKVTGIKDFGAFVDLGDGQSGLVHISQISNDYVKDIHDKLSVGDTVTAMVVNVEHGKIALSIKQAEKPASKNHHSHPHHQNRTNSNYHHSNNKKDSKDDFDTLLAGFMKESQDRLSTLKKNTEGKRGGRGGRRS</sequence>
<feature type="compositionally biased region" description="Basic residues" evidence="1">
    <location>
        <begin position="80"/>
        <end position="91"/>
    </location>
</feature>
<dbReference type="STRING" id="1218492.JG30_13680"/>
<dbReference type="InterPro" id="IPR003029">
    <property type="entry name" value="S1_domain"/>
</dbReference>